<dbReference type="PANTHER" id="PTHR21562">
    <property type="entry name" value="NOTUM-RELATED"/>
    <property type="match status" value="1"/>
</dbReference>
<dbReference type="EMBL" id="SDAM02000020">
    <property type="protein sequence ID" value="KAH6836355.1"/>
    <property type="molecule type" value="Genomic_DNA"/>
</dbReference>
<dbReference type="Proteomes" id="UP001190926">
    <property type="component" value="Unassembled WGS sequence"/>
</dbReference>
<keyword evidence="6" id="KW-0378">Hydrolase</keyword>
<dbReference type="GO" id="GO:0009505">
    <property type="term" value="C:plant-type cell wall"/>
    <property type="evidence" value="ECO:0007669"/>
    <property type="project" value="TreeGrafter"/>
</dbReference>
<evidence type="ECO:0000256" key="4">
    <source>
        <dbReference type="ARBA" id="ARBA00022512"/>
    </source>
</evidence>
<proteinExistence type="inferred from homology"/>
<keyword evidence="6" id="KW-0732">Signal</keyword>
<reference evidence="7 8" key="1">
    <citation type="journal article" date="2021" name="Nat. Commun.">
        <title>Incipient diploidization of the medicinal plant Perilla within 10,000 years.</title>
        <authorList>
            <person name="Zhang Y."/>
            <person name="Shen Q."/>
            <person name="Leng L."/>
            <person name="Zhang D."/>
            <person name="Chen S."/>
            <person name="Shi Y."/>
            <person name="Ning Z."/>
            <person name="Chen S."/>
        </authorList>
    </citation>
    <scope>NUCLEOTIDE SEQUENCE [LARGE SCALE GENOMIC DNA]</scope>
    <source>
        <strain evidence="8">cv. PC099</strain>
    </source>
</reference>
<evidence type="ECO:0000256" key="5">
    <source>
        <dbReference type="ARBA" id="ARBA00023316"/>
    </source>
</evidence>
<evidence type="ECO:0000313" key="8">
    <source>
        <dbReference type="Proteomes" id="UP001190926"/>
    </source>
</evidence>
<evidence type="ECO:0000313" key="7">
    <source>
        <dbReference type="EMBL" id="KAH6836355.1"/>
    </source>
</evidence>
<evidence type="ECO:0000256" key="6">
    <source>
        <dbReference type="RuleBase" id="RU363114"/>
    </source>
</evidence>
<keyword evidence="6" id="KW-0964">Secreted</keyword>
<accession>A0AAD4JNQ4</accession>
<dbReference type="GO" id="GO:0052793">
    <property type="term" value="F:pectin acetylesterase activity"/>
    <property type="evidence" value="ECO:0007669"/>
    <property type="project" value="TreeGrafter"/>
</dbReference>
<evidence type="ECO:0000256" key="2">
    <source>
        <dbReference type="ARBA" id="ARBA00004191"/>
    </source>
</evidence>
<feature type="signal peptide" evidence="6">
    <location>
        <begin position="1"/>
        <end position="26"/>
    </location>
</feature>
<protein>
    <recommendedName>
        <fullName evidence="6">Pectin acetylesterase</fullName>
        <ecNumber evidence="6">3.1.1.-</ecNumber>
    </recommendedName>
</protein>
<comment type="similarity">
    <text evidence="3 6">Belongs to the pectinacetylesterase family.</text>
</comment>
<evidence type="ECO:0000256" key="3">
    <source>
        <dbReference type="ARBA" id="ARBA00005784"/>
    </source>
</evidence>
<comment type="function">
    <text evidence="1 6">Hydrolyzes acetyl esters in homogalacturonan regions of pectin. In type I primary cell wall, galacturonic acid residues of pectin can be acetylated at the O-2 and O-3 positions. Decreasing the degree of acetylation of pectin gels in vitro alters their physical properties.</text>
</comment>
<keyword evidence="5 6" id="KW-0961">Cell wall biogenesis/degradation</keyword>
<organism evidence="7 8">
    <name type="scientific">Perilla frutescens var. hirtella</name>
    <name type="common">Perilla citriodora</name>
    <name type="synonym">Perilla setoyensis</name>
    <dbReference type="NCBI Taxonomy" id="608512"/>
    <lineage>
        <taxon>Eukaryota</taxon>
        <taxon>Viridiplantae</taxon>
        <taxon>Streptophyta</taxon>
        <taxon>Embryophyta</taxon>
        <taxon>Tracheophyta</taxon>
        <taxon>Spermatophyta</taxon>
        <taxon>Magnoliopsida</taxon>
        <taxon>eudicotyledons</taxon>
        <taxon>Gunneridae</taxon>
        <taxon>Pentapetalae</taxon>
        <taxon>asterids</taxon>
        <taxon>lamiids</taxon>
        <taxon>Lamiales</taxon>
        <taxon>Lamiaceae</taxon>
        <taxon>Nepetoideae</taxon>
        <taxon>Elsholtzieae</taxon>
        <taxon>Perilla</taxon>
    </lineage>
</organism>
<keyword evidence="8" id="KW-1185">Reference proteome</keyword>
<name>A0AAD4JNQ4_PERFH</name>
<dbReference type="EC" id="3.1.1.-" evidence="6"/>
<dbReference type="Pfam" id="PF03283">
    <property type="entry name" value="PAE"/>
    <property type="match status" value="1"/>
</dbReference>
<dbReference type="AlphaFoldDB" id="A0AAD4JNQ4"/>
<keyword evidence="4 6" id="KW-0134">Cell wall</keyword>
<dbReference type="PANTHER" id="PTHR21562:SF65">
    <property type="entry name" value="PECTIN ACETYLESTERASE"/>
    <property type="match status" value="1"/>
</dbReference>
<dbReference type="GO" id="GO:0071555">
    <property type="term" value="P:cell wall organization"/>
    <property type="evidence" value="ECO:0007669"/>
    <property type="project" value="UniProtKB-KW"/>
</dbReference>
<dbReference type="InterPro" id="IPR004963">
    <property type="entry name" value="PAE/NOTUM"/>
</dbReference>
<feature type="chain" id="PRO_5041774143" description="Pectin acetylesterase" evidence="6">
    <location>
        <begin position="27"/>
        <end position="405"/>
    </location>
</feature>
<comment type="caution">
    <text evidence="7">The sequence shown here is derived from an EMBL/GenBank/DDBJ whole genome shotgun (WGS) entry which is preliminary data.</text>
</comment>
<evidence type="ECO:0000256" key="1">
    <source>
        <dbReference type="ARBA" id="ARBA00003534"/>
    </source>
</evidence>
<comment type="subcellular location">
    <subcellularLocation>
        <location evidence="2 6">Secreted</location>
        <location evidence="2 6">Cell wall</location>
    </subcellularLocation>
</comment>
<sequence>MGKQMESMWQILFVCALFGLIAQVRGQSSGGVPVTLVDGAIEKNAVCIDGTPAGYHFDPGFGDGVNNWIVHLMGGGWCGLYTCFRRIGQFHGSTNGTGPMFFGGILSSNQTANPEFYNWNRVYVRYCDGMSFLGDTEQDDSGHPVQLRGSRIFSAVMDELLQVKGMQKADNVLLSGSSAGGLASILHCDGFRALVPNSKRVKCVADAGFFIGAKNLPAADGRYNGFAGLIQFHNATNLLPTSCTSKMNASLCALPEYVVGDIQTPLFMVNSAFDSFQLQNMMKPDAPDLEGWNTKCVNNSASDLPLPRPDTCTPPQMQLIKDFRGTFLDTIKGLADVPSRGLFITSCYNHVFIEDNTWTDTQCKLENKTISEAVGDWYFDRSPVKLIDTTNDVPLNCNKAKYGSL</sequence>
<gene>
    <name evidence="7" type="ORF">C2S53_011215</name>
</gene>